<protein>
    <submittedName>
        <fullName evidence="6">TioE family transcriptional regulator</fullName>
    </submittedName>
</protein>
<evidence type="ECO:0000313" key="7">
    <source>
        <dbReference type="Proteomes" id="UP001500689"/>
    </source>
</evidence>
<evidence type="ECO:0000256" key="4">
    <source>
        <dbReference type="ARBA" id="ARBA00023163"/>
    </source>
</evidence>
<feature type="domain" description="HTH merR-type" evidence="5">
    <location>
        <begin position="1"/>
        <end position="48"/>
    </location>
</feature>
<dbReference type="PANTHER" id="PTHR30204">
    <property type="entry name" value="REDOX-CYCLING DRUG-SENSING TRANSCRIPTIONAL ACTIVATOR SOXR"/>
    <property type="match status" value="1"/>
</dbReference>
<dbReference type="Gene3D" id="1.10.1660.10">
    <property type="match status" value="2"/>
</dbReference>
<name>A0ABP6WMF2_9PSEU</name>
<sequence>MRPVDLAREHGLSTQAVRNYEQDAVLPPADRGPQGYRRYTERHAQALRAFLALRPGFGHRRAAAILYAVNDGTPDTAFRLIDEGHAELLQDRTTLTEVTRALANLTEPEDQHRKPPPSVSALAHQLSVHPATLRKWEAAGILRPERDRAGHRRYPPVAVRDARLAHQLRRGGYPLTRIAAVLDQVRHAGGVEPLEEALRTWQSRLTARAHAMLDGAAQLSAYLAG</sequence>
<dbReference type="PROSITE" id="PS00552">
    <property type="entry name" value="HTH_MERR_1"/>
    <property type="match status" value="1"/>
</dbReference>
<proteinExistence type="predicted"/>
<evidence type="ECO:0000313" key="6">
    <source>
        <dbReference type="EMBL" id="GAA3552767.1"/>
    </source>
</evidence>
<evidence type="ECO:0000259" key="5">
    <source>
        <dbReference type="PROSITE" id="PS50937"/>
    </source>
</evidence>
<dbReference type="SUPFAM" id="SSF46955">
    <property type="entry name" value="Putative DNA-binding domain"/>
    <property type="match status" value="2"/>
</dbReference>
<organism evidence="6 7">
    <name type="scientific">Amycolatopsis ultiminotia</name>
    <dbReference type="NCBI Taxonomy" id="543629"/>
    <lineage>
        <taxon>Bacteria</taxon>
        <taxon>Bacillati</taxon>
        <taxon>Actinomycetota</taxon>
        <taxon>Actinomycetes</taxon>
        <taxon>Pseudonocardiales</taxon>
        <taxon>Pseudonocardiaceae</taxon>
        <taxon>Amycolatopsis</taxon>
    </lineage>
</organism>
<dbReference type="Pfam" id="PF13411">
    <property type="entry name" value="MerR_1"/>
    <property type="match status" value="1"/>
</dbReference>
<dbReference type="InterPro" id="IPR000551">
    <property type="entry name" value="MerR-type_HTH_dom"/>
</dbReference>
<dbReference type="SMART" id="SM00422">
    <property type="entry name" value="HTH_MERR"/>
    <property type="match status" value="2"/>
</dbReference>
<feature type="domain" description="HTH merR-type" evidence="5">
    <location>
        <begin position="118"/>
        <end position="184"/>
    </location>
</feature>
<dbReference type="EMBL" id="BAAAZN010000008">
    <property type="protein sequence ID" value="GAA3552767.1"/>
    <property type="molecule type" value="Genomic_DNA"/>
</dbReference>
<keyword evidence="4" id="KW-0804">Transcription</keyword>
<reference evidence="7" key="1">
    <citation type="journal article" date="2019" name="Int. J. Syst. Evol. Microbiol.">
        <title>The Global Catalogue of Microorganisms (GCM) 10K type strain sequencing project: providing services to taxonomists for standard genome sequencing and annotation.</title>
        <authorList>
            <consortium name="The Broad Institute Genomics Platform"/>
            <consortium name="The Broad Institute Genome Sequencing Center for Infectious Disease"/>
            <person name="Wu L."/>
            <person name="Ma J."/>
        </authorList>
    </citation>
    <scope>NUCLEOTIDE SEQUENCE [LARGE SCALE GENOMIC DNA]</scope>
    <source>
        <strain evidence="7">JCM 16898</strain>
    </source>
</reference>
<gene>
    <name evidence="6" type="ORF">GCM10022222_40530</name>
</gene>
<comment type="caution">
    <text evidence="6">The sequence shown here is derived from an EMBL/GenBank/DDBJ whole genome shotgun (WGS) entry which is preliminary data.</text>
</comment>
<dbReference type="InterPro" id="IPR047057">
    <property type="entry name" value="MerR_fam"/>
</dbReference>
<evidence type="ECO:0000256" key="1">
    <source>
        <dbReference type="ARBA" id="ARBA00022491"/>
    </source>
</evidence>
<dbReference type="Pfam" id="PF00376">
    <property type="entry name" value="MerR"/>
    <property type="match status" value="1"/>
</dbReference>
<dbReference type="PROSITE" id="PS50937">
    <property type="entry name" value="HTH_MERR_2"/>
    <property type="match status" value="2"/>
</dbReference>
<evidence type="ECO:0000256" key="3">
    <source>
        <dbReference type="ARBA" id="ARBA00023125"/>
    </source>
</evidence>
<accession>A0ABP6WMF2</accession>
<keyword evidence="1" id="KW-0678">Repressor</keyword>
<evidence type="ECO:0000256" key="2">
    <source>
        <dbReference type="ARBA" id="ARBA00023015"/>
    </source>
</evidence>
<dbReference type="PANTHER" id="PTHR30204:SF69">
    <property type="entry name" value="MERR-FAMILY TRANSCRIPTIONAL REGULATOR"/>
    <property type="match status" value="1"/>
</dbReference>
<keyword evidence="7" id="KW-1185">Reference proteome</keyword>
<dbReference type="Proteomes" id="UP001500689">
    <property type="component" value="Unassembled WGS sequence"/>
</dbReference>
<keyword evidence="2" id="KW-0805">Transcription regulation</keyword>
<keyword evidence="3" id="KW-0238">DNA-binding</keyword>
<dbReference type="InterPro" id="IPR009061">
    <property type="entry name" value="DNA-bd_dom_put_sf"/>
</dbReference>